<accession>A0A0L0N1D6</accession>
<organism evidence="2 3">
    <name type="scientific">Tolypocladium ophioglossoides (strain CBS 100239)</name>
    <name type="common">Snaketongue truffleclub</name>
    <name type="synonym">Elaphocordyceps ophioglossoides</name>
    <dbReference type="NCBI Taxonomy" id="1163406"/>
    <lineage>
        <taxon>Eukaryota</taxon>
        <taxon>Fungi</taxon>
        <taxon>Dikarya</taxon>
        <taxon>Ascomycota</taxon>
        <taxon>Pezizomycotina</taxon>
        <taxon>Sordariomycetes</taxon>
        <taxon>Hypocreomycetidae</taxon>
        <taxon>Hypocreales</taxon>
        <taxon>Ophiocordycipitaceae</taxon>
        <taxon>Tolypocladium</taxon>
    </lineage>
</organism>
<comment type="caution">
    <text evidence="2">The sequence shown here is derived from an EMBL/GenBank/DDBJ whole genome shotgun (WGS) entry which is preliminary data.</text>
</comment>
<dbReference type="AlphaFoldDB" id="A0A0L0N1D6"/>
<feature type="compositionally biased region" description="Basic and acidic residues" evidence="1">
    <location>
        <begin position="11"/>
        <end position="26"/>
    </location>
</feature>
<dbReference type="EMBL" id="LFRF01000031">
    <property type="protein sequence ID" value="KND87834.1"/>
    <property type="molecule type" value="Genomic_DNA"/>
</dbReference>
<evidence type="ECO:0000313" key="3">
    <source>
        <dbReference type="Proteomes" id="UP000036947"/>
    </source>
</evidence>
<gene>
    <name evidence="2" type="ORF">TOPH_07451</name>
</gene>
<evidence type="ECO:0000256" key="1">
    <source>
        <dbReference type="SAM" id="MobiDB-lite"/>
    </source>
</evidence>
<feature type="region of interest" description="Disordered" evidence="1">
    <location>
        <begin position="1"/>
        <end position="34"/>
    </location>
</feature>
<proteinExistence type="predicted"/>
<evidence type="ECO:0000313" key="2">
    <source>
        <dbReference type="EMBL" id="KND87834.1"/>
    </source>
</evidence>
<reference evidence="2 3" key="1">
    <citation type="journal article" date="2015" name="BMC Genomics">
        <title>The genome of the truffle-parasite Tolypocladium ophioglossoides and the evolution of antifungal peptaibiotics.</title>
        <authorList>
            <person name="Quandt C.A."/>
            <person name="Bushley K.E."/>
            <person name="Spatafora J.W."/>
        </authorList>
    </citation>
    <scope>NUCLEOTIDE SEQUENCE [LARGE SCALE GENOMIC DNA]</scope>
    <source>
        <strain evidence="2 3">CBS 100239</strain>
    </source>
</reference>
<dbReference type="Proteomes" id="UP000036947">
    <property type="component" value="Unassembled WGS sequence"/>
</dbReference>
<name>A0A0L0N1D6_TOLOC</name>
<sequence>MTSFGAGASKDPVDGTPKYDELKRAPDNCSPSKSGYVDVKSYVDAAPAGATFKITCKAYKDFGYCDQLDAAKKFLGEMVNRGYLEGTFTVYNRKTALVHMYCSVAARPFFFNHHECPFEIPGDQDGDRCVNCPLRT</sequence>
<keyword evidence="3" id="KW-1185">Reference proteome</keyword>
<protein>
    <submittedName>
        <fullName evidence="2">Uncharacterized protein</fullName>
    </submittedName>
</protein>